<dbReference type="PANTHER" id="PTHR22990">
    <property type="entry name" value="F-BOX ONLY PROTEIN"/>
    <property type="match status" value="1"/>
</dbReference>
<sequence>MKNADEDWNTIDPDRVAEQKISRRKLLASIGAAGAAAVAYGATLGLAQAEPGGGVTDSVYGAAADKDKDKPKPPKPDKHKGALVKTTIAALRAETEPDADALYYVTDPGQEGHFYFDPADSASADDTGFTLVSAGGARFKRIVGSERYSVTWFGAKGDGATDDMDVIRAAILAVFNRGGGTLYFPPGTYIVSPSLQKRHIPLKSNVHLLGDGPSSVIKVKDDAGDYWTIFGDFQEWPLVRNVTIRGLKFDQNPQNNTSCYIDLNRTDTYYWAQFCISLFNYDNVAVEDCVFDPACGMNTVIMNNPNSKNARVASCSFRFVAARGAKGYDNSAVYLNGRNHTVTNCRFYAAPDQTAFGAIETHTGQSVVSGNVSDGYITGVHIQASETSAEHADITVANNTFSNAAHAIQLWTYKEHSIKNVTITGNTISIANADKKRTMMVGIGAYPGFLPPTYTGTFENVTITGNTIQFQEEFVRRDLLEGFCYGIGFVRETDVRNVVIANNIIKNAPVPAIHIGNTKKVGTMAHLHITDNVIVNAAHYPFANEAYKAAILLRSNVVGARIAGNMIVDTYDTARGLYSIRLNAADGTFRDVTVTGNHISSKQGGLWLDLNAAVKTDVAEARLTFTDKALEDPLLEAGTTVQAGTIVLVAKPGADASPSPVGYKVQTGGTFGTLSGVTATGRRAAYAVTVNDASALKVGQWITLQAGAQTRRIVRIAGNELRVNAPLSEDVTVPTPVAYAPPTYRPFGWAGRLPAMPDTSGSTVEQLESELNRLKQALRNIGMMA</sequence>
<dbReference type="SUPFAM" id="SSF51126">
    <property type="entry name" value="Pectin lyase-like"/>
    <property type="match status" value="2"/>
</dbReference>
<dbReference type="GO" id="GO:0006511">
    <property type="term" value="P:ubiquitin-dependent protein catabolic process"/>
    <property type="evidence" value="ECO:0007669"/>
    <property type="project" value="TreeGrafter"/>
</dbReference>
<evidence type="ECO:0000313" key="6">
    <source>
        <dbReference type="Proteomes" id="UP000247476"/>
    </source>
</evidence>
<keyword evidence="6" id="KW-1185">Reference proteome</keyword>
<dbReference type="InterPro" id="IPR039448">
    <property type="entry name" value="Beta_helix"/>
</dbReference>
<evidence type="ECO:0000313" key="5">
    <source>
        <dbReference type="EMBL" id="PYI55432.1"/>
    </source>
</evidence>
<evidence type="ECO:0000259" key="3">
    <source>
        <dbReference type="Pfam" id="PF12708"/>
    </source>
</evidence>
<feature type="region of interest" description="Disordered" evidence="2">
    <location>
        <begin position="49"/>
        <end position="80"/>
    </location>
</feature>
<dbReference type="Proteomes" id="UP000247476">
    <property type="component" value="Unassembled WGS sequence"/>
</dbReference>
<dbReference type="InterPro" id="IPR012334">
    <property type="entry name" value="Pectin_lyas_fold"/>
</dbReference>
<protein>
    <submittedName>
        <fullName evidence="5">Uncharacterized protein</fullName>
    </submittedName>
</protein>
<name>A0A2V5K9B6_9BACL</name>
<dbReference type="SMART" id="SM00710">
    <property type="entry name" value="PbH1"/>
    <property type="match status" value="8"/>
</dbReference>
<evidence type="ECO:0000256" key="1">
    <source>
        <dbReference type="ARBA" id="ARBA00022737"/>
    </source>
</evidence>
<dbReference type="OrthoDB" id="2496562at2"/>
<evidence type="ECO:0000259" key="4">
    <source>
        <dbReference type="Pfam" id="PF13229"/>
    </source>
</evidence>
<organism evidence="5 6">
    <name type="scientific">Paenibacillus flagellatus</name>
    <dbReference type="NCBI Taxonomy" id="2211139"/>
    <lineage>
        <taxon>Bacteria</taxon>
        <taxon>Bacillati</taxon>
        <taxon>Bacillota</taxon>
        <taxon>Bacilli</taxon>
        <taxon>Bacillales</taxon>
        <taxon>Paenibacillaceae</taxon>
        <taxon>Paenibacillus</taxon>
    </lineage>
</organism>
<dbReference type="Pfam" id="PF13229">
    <property type="entry name" value="Beta_helix"/>
    <property type="match status" value="1"/>
</dbReference>
<dbReference type="InterPro" id="IPR024535">
    <property type="entry name" value="RHGA/B-epi-like_pectate_lyase"/>
</dbReference>
<dbReference type="InterPro" id="IPR011050">
    <property type="entry name" value="Pectin_lyase_fold/virulence"/>
</dbReference>
<proteinExistence type="predicted"/>
<feature type="domain" description="Right handed beta helix" evidence="4">
    <location>
        <begin position="368"/>
        <end position="532"/>
    </location>
</feature>
<dbReference type="PANTHER" id="PTHR22990:SF15">
    <property type="entry name" value="F-BOX ONLY PROTEIN 10"/>
    <property type="match status" value="1"/>
</dbReference>
<dbReference type="EMBL" id="QJVJ01000003">
    <property type="protein sequence ID" value="PYI55432.1"/>
    <property type="molecule type" value="Genomic_DNA"/>
</dbReference>
<feature type="domain" description="Rhamnogalacturonase A/B/Epimerase-like pectate lyase" evidence="3">
    <location>
        <begin position="149"/>
        <end position="231"/>
    </location>
</feature>
<gene>
    <name evidence="5" type="ORF">DLM86_06770</name>
</gene>
<dbReference type="InterPro" id="IPR006311">
    <property type="entry name" value="TAT_signal"/>
</dbReference>
<dbReference type="RefSeq" id="WP_110839234.1">
    <property type="nucleotide sequence ID" value="NZ_QJVJ01000003.1"/>
</dbReference>
<dbReference type="Gene3D" id="2.160.20.10">
    <property type="entry name" value="Single-stranded right-handed beta-helix, Pectin lyase-like"/>
    <property type="match status" value="2"/>
</dbReference>
<keyword evidence="1" id="KW-0677">Repeat</keyword>
<dbReference type="InterPro" id="IPR006626">
    <property type="entry name" value="PbH1"/>
</dbReference>
<dbReference type="PROSITE" id="PS51318">
    <property type="entry name" value="TAT"/>
    <property type="match status" value="1"/>
</dbReference>
<dbReference type="InterPro" id="IPR051550">
    <property type="entry name" value="SCF-Subunits/Alg-Epimerases"/>
</dbReference>
<dbReference type="Pfam" id="PF12708">
    <property type="entry name" value="Pect-lyase_RHGA_epim"/>
    <property type="match status" value="1"/>
</dbReference>
<reference evidence="5 6" key="1">
    <citation type="submission" date="2018-05" db="EMBL/GenBank/DDBJ databases">
        <title>Paenibacillus flagellatus sp. nov., isolated from selenium mineral soil.</title>
        <authorList>
            <person name="Dai X."/>
        </authorList>
    </citation>
    <scope>NUCLEOTIDE SEQUENCE [LARGE SCALE GENOMIC DNA]</scope>
    <source>
        <strain evidence="5 6">DXL2</strain>
    </source>
</reference>
<feature type="compositionally biased region" description="Basic and acidic residues" evidence="2">
    <location>
        <begin position="64"/>
        <end position="80"/>
    </location>
</feature>
<dbReference type="AlphaFoldDB" id="A0A2V5K9B6"/>
<evidence type="ECO:0000256" key="2">
    <source>
        <dbReference type="SAM" id="MobiDB-lite"/>
    </source>
</evidence>
<accession>A0A2V5K9B6</accession>
<comment type="caution">
    <text evidence="5">The sequence shown here is derived from an EMBL/GenBank/DDBJ whole genome shotgun (WGS) entry which is preliminary data.</text>
</comment>